<dbReference type="PANTHER" id="PTHR21666:SF270">
    <property type="entry name" value="MUREIN HYDROLASE ACTIVATOR ENVC"/>
    <property type="match status" value="1"/>
</dbReference>
<dbReference type="OrthoDB" id="9809488at2"/>
<protein>
    <submittedName>
        <fullName evidence="2">Peptidase</fullName>
    </submittedName>
</protein>
<dbReference type="PANTHER" id="PTHR21666">
    <property type="entry name" value="PEPTIDASE-RELATED"/>
    <property type="match status" value="1"/>
</dbReference>
<organism evidence="2 3">
    <name type="scientific">Shouchella lehensis G1</name>
    <dbReference type="NCBI Taxonomy" id="1246626"/>
    <lineage>
        <taxon>Bacteria</taxon>
        <taxon>Bacillati</taxon>
        <taxon>Bacillota</taxon>
        <taxon>Bacilli</taxon>
        <taxon>Bacillales</taxon>
        <taxon>Bacillaceae</taxon>
        <taxon>Shouchella</taxon>
    </lineage>
</organism>
<dbReference type="SUPFAM" id="SSF51261">
    <property type="entry name" value="Duplicated hybrid motif"/>
    <property type="match status" value="1"/>
</dbReference>
<name>A0A060LTF3_9BACI</name>
<dbReference type="InterPro" id="IPR011055">
    <property type="entry name" value="Dup_hybrid_motif"/>
</dbReference>
<dbReference type="GO" id="GO:0004222">
    <property type="term" value="F:metalloendopeptidase activity"/>
    <property type="evidence" value="ECO:0007669"/>
    <property type="project" value="TreeGrafter"/>
</dbReference>
<dbReference type="KEGG" id="ble:BleG1_0804"/>
<dbReference type="eggNOG" id="COG0739">
    <property type="taxonomic scope" value="Bacteria"/>
</dbReference>
<dbReference type="HOGENOM" id="CLU_068664_0_0_9"/>
<dbReference type="InterPro" id="IPR016047">
    <property type="entry name" value="M23ase_b-sheet_dom"/>
</dbReference>
<keyword evidence="3" id="KW-1185">Reference proteome</keyword>
<dbReference type="CDD" id="cd12797">
    <property type="entry name" value="M23_peptidase"/>
    <property type="match status" value="1"/>
</dbReference>
<gene>
    <name evidence="2" type="ORF">BleG1_0804</name>
</gene>
<sequence>MKKTVNVTPSHFIENLQKKDYRSIYEQLSVNYQGELSYEALEAICEEVMKDHPTFELVSRMALQEFVEHQWLAKEERLGIRAWFTEDGRIHFLHFMPVSMNANSDNVLTANTYQFPFKGEWMTFWGGQNEILNYHYPFESQRYAYDFDVNRNGFTFDGAPDQNENYYAFGKEVFAPCKGKVEAVVSNQKDVTPGTVTNETEPFGNYVILAHEHDEYSLICHLKENSITVREGDRVEQGALLGQCGNSGHTSEPHIHFHVMNGRDPYSAVSIRIKSEKEPVRGTFVCV</sequence>
<dbReference type="EMBL" id="CP003923">
    <property type="protein sequence ID" value="AIC93412.1"/>
    <property type="molecule type" value="Genomic_DNA"/>
</dbReference>
<dbReference type="RefSeq" id="WP_051667334.1">
    <property type="nucleotide sequence ID" value="NZ_CP003923.1"/>
</dbReference>
<dbReference type="Proteomes" id="UP000027142">
    <property type="component" value="Chromosome"/>
</dbReference>
<proteinExistence type="predicted"/>
<dbReference type="Gene3D" id="2.70.70.10">
    <property type="entry name" value="Glucose Permease (Domain IIA)"/>
    <property type="match status" value="1"/>
</dbReference>
<evidence type="ECO:0000313" key="3">
    <source>
        <dbReference type="Proteomes" id="UP000027142"/>
    </source>
</evidence>
<reference evidence="2 3" key="1">
    <citation type="journal article" date="2014" name="Gene">
        <title>A comparative genomic analysis of the alkalitolerant soil bacterium Bacillus lehensis G1.</title>
        <authorList>
            <person name="Noor Y.M."/>
            <person name="Samsulrizal N.H."/>
            <person name="Jema'on N.A."/>
            <person name="Low K.O."/>
            <person name="Ramli A.N."/>
            <person name="Alias N.I."/>
            <person name="Damis S.I."/>
            <person name="Fuzi S.F."/>
            <person name="Isa M.N."/>
            <person name="Murad A.M."/>
            <person name="Raih M.F."/>
            <person name="Bakar F.D."/>
            <person name="Najimudin N."/>
            <person name="Mahadi N.M."/>
            <person name="Illias R.M."/>
        </authorList>
    </citation>
    <scope>NUCLEOTIDE SEQUENCE [LARGE SCALE GENOMIC DNA]</scope>
    <source>
        <strain evidence="2 3">G1</strain>
    </source>
</reference>
<dbReference type="STRING" id="1246626.BleG1_0804"/>
<dbReference type="AlphaFoldDB" id="A0A060LTF3"/>
<accession>A0A060LTF3</accession>
<dbReference type="InterPro" id="IPR050570">
    <property type="entry name" value="Cell_wall_metabolism_enzyme"/>
</dbReference>
<dbReference type="PATRIC" id="fig|1246626.3.peg.803"/>
<evidence type="ECO:0000259" key="1">
    <source>
        <dbReference type="Pfam" id="PF01551"/>
    </source>
</evidence>
<dbReference type="Pfam" id="PF01551">
    <property type="entry name" value="Peptidase_M23"/>
    <property type="match status" value="1"/>
</dbReference>
<evidence type="ECO:0000313" key="2">
    <source>
        <dbReference type="EMBL" id="AIC93412.1"/>
    </source>
</evidence>
<feature type="domain" description="M23ase beta-sheet core" evidence="1">
    <location>
        <begin position="170"/>
        <end position="265"/>
    </location>
</feature>